<dbReference type="EC" id="2.4.2.8" evidence="5 15"/>
<dbReference type="GO" id="GO:0046100">
    <property type="term" value="P:hypoxanthine metabolic process"/>
    <property type="evidence" value="ECO:0007669"/>
    <property type="project" value="TreeGrafter"/>
</dbReference>
<dbReference type="Pfam" id="PF00156">
    <property type="entry name" value="Pribosyltran"/>
    <property type="match status" value="1"/>
</dbReference>
<dbReference type="UniPathway" id="UPA00591">
    <property type="reaction ID" value="UER00648"/>
</dbReference>
<dbReference type="SUPFAM" id="SSF53271">
    <property type="entry name" value="PRTase-like"/>
    <property type="match status" value="1"/>
</dbReference>
<keyword evidence="6 15" id="KW-0963">Cytoplasm</keyword>
<proteinExistence type="inferred from homology"/>
<dbReference type="InterPro" id="IPR029057">
    <property type="entry name" value="PRTase-like"/>
</dbReference>
<accession>A0A0S6VZQ8</accession>
<evidence type="ECO:0000256" key="7">
    <source>
        <dbReference type="ARBA" id="ARBA00022676"/>
    </source>
</evidence>
<dbReference type="Proteomes" id="UP000030700">
    <property type="component" value="Unassembled WGS sequence"/>
</dbReference>
<feature type="domain" description="Phosphoribosyltransferase" evidence="16">
    <location>
        <begin position="48"/>
        <end position="192"/>
    </location>
</feature>
<comment type="pathway">
    <text evidence="3 15">Purine metabolism; IMP biosynthesis via salvage pathway; IMP from hypoxanthine: step 1/1.</text>
</comment>
<dbReference type="FunFam" id="3.40.50.2020:FF:000006">
    <property type="entry name" value="Hypoxanthine phosphoribosyltransferase"/>
    <property type="match status" value="1"/>
</dbReference>
<evidence type="ECO:0000256" key="12">
    <source>
        <dbReference type="ARBA" id="ARBA00022842"/>
    </source>
</evidence>
<comment type="subcellular location">
    <subcellularLocation>
        <location evidence="2 15">Cytoplasm</location>
    </subcellularLocation>
</comment>
<keyword evidence="18" id="KW-1185">Reference proteome</keyword>
<reference evidence="17" key="1">
    <citation type="journal article" date="2015" name="PeerJ">
        <title>First genomic representation of candidate bacterial phylum KSB3 points to enhanced environmental sensing as a trigger of wastewater bulking.</title>
        <authorList>
            <person name="Sekiguchi Y."/>
            <person name="Ohashi A."/>
            <person name="Parks D.H."/>
            <person name="Yamauchi T."/>
            <person name="Tyson G.W."/>
            <person name="Hugenholtz P."/>
        </authorList>
    </citation>
    <scope>NUCLEOTIDE SEQUENCE [LARGE SCALE GENOMIC DNA]</scope>
</reference>
<dbReference type="AlphaFoldDB" id="A0A0S6VZQ8"/>
<dbReference type="EMBL" id="DF820459">
    <property type="protein sequence ID" value="GAK52743.1"/>
    <property type="molecule type" value="Genomic_DNA"/>
</dbReference>
<dbReference type="PANTHER" id="PTHR43340:SF1">
    <property type="entry name" value="HYPOXANTHINE PHOSPHORIBOSYLTRANSFERASE"/>
    <property type="match status" value="1"/>
</dbReference>
<evidence type="ECO:0000256" key="4">
    <source>
        <dbReference type="ARBA" id="ARBA00008391"/>
    </source>
</evidence>
<dbReference type="GO" id="GO:0032264">
    <property type="term" value="P:IMP salvage"/>
    <property type="evidence" value="ECO:0007669"/>
    <property type="project" value="UniProtKB-UniPathway"/>
</dbReference>
<dbReference type="GO" id="GO:0052657">
    <property type="term" value="F:guanine phosphoribosyltransferase activity"/>
    <property type="evidence" value="ECO:0007669"/>
    <property type="project" value="RHEA"/>
</dbReference>
<protein>
    <recommendedName>
        <fullName evidence="5 15">Hypoxanthine phosphoribosyltransferase</fullName>
        <ecNumber evidence="5 15">2.4.2.8</ecNumber>
    </recommendedName>
</protein>
<comment type="catalytic activity">
    <reaction evidence="14">
        <text>IMP + diphosphate = hypoxanthine + 5-phospho-alpha-D-ribose 1-diphosphate</text>
        <dbReference type="Rhea" id="RHEA:17973"/>
        <dbReference type="ChEBI" id="CHEBI:17368"/>
        <dbReference type="ChEBI" id="CHEBI:33019"/>
        <dbReference type="ChEBI" id="CHEBI:58017"/>
        <dbReference type="ChEBI" id="CHEBI:58053"/>
        <dbReference type="EC" id="2.4.2.8"/>
    </reaction>
    <physiologicalReaction direction="right-to-left" evidence="14">
        <dbReference type="Rhea" id="RHEA:17975"/>
    </physiologicalReaction>
</comment>
<sequence>MRDTTSIVVISYTSTRDVASVRKKPHLSDHIRYMEQFVDEILVSEEMIRQRVKELGEELSRDYEGKFPILVSILKGGVYFLADLSRQMSVPHEIDFMVVSSYGDSQETSGIVRLVKDLKENIHGRHVLLIEDIIDSGLTLDFLLKNLQVRGPASLEVCTLLSKPSRRQVHPPVKYLGYEIPDKFVVGYGLDYKQYYRHLPFVCVFKEEGALEYRI</sequence>
<gene>
    <name evidence="17" type="ORF">U14_03999</name>
</gene>
<organism evidence="17">
    <name type="scientific">Candidatus Moduliflexus flocculans</name>
    <dbReference type="NCBI Taxonomy" id="1499966"/>
    <lineage>
        <taxon>Bacteria</taxon>
        <taxon>Candidatus Moduliflexota</taxon>
        <taxon>Candidatus Moduliflexia</taxon>
        <taxon>Candidatus Moduliflexales</taxon>
        <taxon>Candidatus Moduliflexaceae</taxon>
    </lineage>
</organism>
<keyword evidence="7 15" id="KW-0328">Glycosyltransferase</keyword>
<evidence type="ECO:0000256" key="15">
    <source>
        <dbReference type="RuleBase" id="RU364099"/>
    </source>
</evidence>
<dbReference type="GO" id="GO:0005829">
    <property type="term" value="C:cytosol"/>
    <property type="evidence" value="ECO:0007669"/>
    <property type="project" value="TreeGrafter"/>
</dbReference>
<dbReference type="GO" id="GO:0004422">
    <property type="term" value="F:hypoxanthine phosphoribosyltransferase activity"/>
    <property type="evidence" value="ECO:0007669"/>
    <property type="project" value="InterPro"/>
</dbReference>
<dbReference type="GO" id="GO:0006166">
    <property type="term" value="P:purine ribonucleoside salvage"/>
    <property type="evidence" value="ECO:0007669"/>
    <property type="project" value="UniProtKB-KW"/>
</dbReference>
<dbReference type="InterPro" id="IPR005904">
    <property type="entry name" value="Hxn_phspho_trans"/>
</dbReference>
<evidence type="ECO:0000256" key="2">
    <source>
        <dbReference type="ARBA" id="ARBA00004496"/>
    </source>
</evidence>
<evidence type="ECO:0000256" key="1">
    <source>
        <dbReference type="ARBA" id="ARBA00001946"/>
    </source>
</evidence>
<evidence type="ECO:0000256" key="14">
    <source>
        <dbReference type="ARBA" id="ARBA00049402"/>
    </source>
</evidence>
<evidence type="ECO:0000256" key="11">
    <source>
        <dbReference type="ARBA" id="ARBA00022741"/>
    </source>
</evidence>
<dbReference type="GO" id="GO:0032263">
    <property type="term" value="P:GMP salvage"/>
    <property type="evidence" value="ECO:0007669"/>
    <property type="project" value="TreeGrafter"/>
</dbReference>
<evidence type="ECO:0000256" key="9">
    <source>
        <dbReference type="ARBA" id="ARBA00022723"/>
    </source>
</evidence>
<evidence type="ECO:0000313" key="17">
    <source>
        <dbReference type="EMBL" id="GAK52743.1"/>
    </source>
</evidence>
<dbReference type="Gene3D" id="3.40.50.2020">
    <property type="match status" value="1"/>
</dbReference>
<name>A0A0S6VZQ8_9BACT</name>
<evidence type="ECO:0000313" key="18">
    <source>
        <dbReference type="Proteomes" id="UP000030700"/>
    </source>
</evidence>
<comment type="cofactor">
    <cofactor evidence="1 15">
        <name>Mg(2+)</name>
        <dbReference type="ChEBI" id="CHEBI:18420"/>
    </cofactor>
</comment>
<evidence type="ECO:0000256" key="3">
    <source>
        <dbReference type="ARBA" id="ARBA00004669"/>
    </source>
</evidence>
<dbReference type="NCBIfam" id="TIGR01203">
    <property type="entry name" value="HGPRTase"/>
    <property type="match status" value="1"/>
</dbReference>
<dbReference type="InterPro" id="IPR000836">
    <property type="entry name" value="PRTase_dom"/>
</dbReference>
<dbReference type="STRING" id="1499966.U14_03999"/>
<dbReference type="GO" id="GO:0000287">
    <property type="term" value="F:magnesium ion binding"/>
    <property type="evidence" value="ECO:0007669"/>
    <property type="project" value="TreeGrafter"/>
</dbReference>
<keyword evidence="12 15" id="KW-0460">Magnesium</keyword>
<keyword evidence="8 15" id="KW-0808">Transferase</keyword>
<keyword evidence="9 15" id="KW-0479">Metal-binding</keyword>
<comment type="similarity">
    <text evidence="4 15">Belongs to the purine/pyrimidine phosphoribosyltransferase family.</text>
</comment>
<dbReference type="HOGENOM" id="CLU_073615_0_0_0"/>
<evidence type="ECO:0000256" key="5">
    <source>
        <dbReference type="ARBA" id="ARBA00011895"/>
    </source>
</evidence>
<keyword evidence="10 15" id="KW-0660">Purine salvage</keyword>
<evidence type="ECO:0000256" key="8">
    <source>
        <dbReference type="ARBA" id="ARBA00022679"/>
    </source>
</evidence>
<dbReference type="PANTHER" id="PTHR43340">
    <property type="entry name" value="HYPOXANTHINE-GUANINE PHOSPHORIBOSYLTRANSFERASE"/>
    <property type="match status" value="1"/>
</dbReference>
<comment type="catalytic activity">
    <reaction evidence="13">
        <text>GMP + diphosphate = guanine + 5-phospho-alpha-D-ribose 1-diphosphate</text>
        <dbReference type="Rhea" id="RHEA:25424"/>
        <dbReference type="ChEBI" id="CHEBI:16235"/>
        <dbReference type="ChEBI" id="CHEBI:33019"/>
        <dbReference type="ChEBI" id="CHEBI:58017"/>
        <dbReference type="ChEBI" id="CHEBI:58115"/>
        <dbReference type="EC" id="2.4.2.8"/>
    </reaction>
    <physiologicalReaction direction="right-to-left" evidence="13">
        <dbReference type="Rhea" id="RHEA:25426"/>
    </physiologicalReaction>
</comment>
<evidence type="ECO:0000256" key="10">
    <source>
        <dbReference type="ARBA" id="ARBA00022726"/>
    </source>
</evidence>
<dbReference type="InterPro" id="IPR050408">
    <property type="entry name" value="HGPRT"/>
</dbReference>
<dbReference type="CDD" id="cd06223">
    <property type="entry name" value="PRTases_typeI"/>
    <property type="match status" value="1"/>
</dbReference>
<evidence type="ECO:0000256" key="13">
    <source>
        <dbReference type="ARBA" id="ARBA00048811"/>
    </source>
</evidence>
<dbReference type="GO" id="GO:0000166">
    <property type="term" value="F:nucleotide binding"/>
    <property type="evidence" value="ECO:0007669"/>
    <property type="project" value="UniProtKB-KW"/>
</dbReference>
<evidence type="ECO:0000256" key="6">
    <source>
        <dbReference type="ARBA" id="ARBA00022490"/>
    </source>
</evidence>
<dbReference type="GO" id="GO:0006178">
    <property type="term" value="P:guanine salvage"/>
    <property type="evidence" value="ECO:0007669"/>
    <property type="project" value="TreeGrafter"/>
</dbReference>
<evidence type="ECO:0000259" key="16">
    <source>
        <dbReference type="Pfam" id="PF00156"/>
    </source>
</evidence>
<keyword evidence="11 15" id="KW-0547">Nucleotide-binding</keyword>